<evidence type="ECO:0000256" key="1">
    <source>
        <dbReference type="SAM" id="MobiDB-lite"/>
    </source>
</evidence>
<gene>
    <name evidence="2" type="ORF">BD324DRAFT_650589</name>
</gene>
<dbReference type="Proteomes" id="UP000193218">
    <property type="component" value="Unassembled WGS sequence"/>
</dbReference>
<reference evidence="2 3" key="1">
    <citation type="submission" date="2017-03" db="EMBL/GenBank/DDBJ databases">
        <title>Widespread Adenine N6-methylation of Active Genes in Fungi.</title>
        <authorList>
            <consortium name="DOE Joint Genome Institute"/>
            <person name="Mondo S.J."/>
            <person name="Dannebaum R.O."/>
            <person name="Kuo R.C."/>
            <person name="Louie K.B."/>
            <person name="Bewick A.J."/>
            <person name="Labutti K."/>
            <person name="Haridas S."/>
            <person name="Kuo A."/>
            <person name="Salamov A."/>
            <person name="Ahrendt S.R."/>
            <person name="Lau R."/>
            <person name="Bowen B.P."/>
            <person name="Lipzen A."/>
            <person name="Sullivan W."/>
            <person name="Andreopoulos W.B."/>
            <person name="Clum A."/>
            <person name="Lindquist E."/>
            <person name="Daum C."/>
            <person name="Northen T.R."/>
            <person name="Ramamoorthy G."/>
            <person name="Schmitz R.J."/>
            <person name="Gryganskyi A."/>
            <person name="Culley D."/>
            <person name="Magnuson J."/>
            <person name="James T.Y."/>
            <person name="O'Malley M.A."/>
            <person name="Stajich J.E."/>
            <person name="Spatafora J.W."/>
            <person name="Visel A."/>
            <person name="Grigoriev I.V."/>
        </authorList>
    </citation>
    <scope>NUCLEOTIDE SEQUENCE [LARGE SCALE GENOMIC DNA]</scope>
    <source>
        <strain evidence="2 3">NRRL Y-17943</strain>
    </source>
</reference>
<dbReference type="SUPFAM" id="SSF52096">
    <property type="entry name" value="ClpP/crotonase"/>
    <property type="match status" value="1"/>
</dbReference>
<dbReference type="InterPro" id="IPR047180">
    <property type="entry name" value="HoxX-like"/>
</dbReference>
<dbReference type="Gene3D" id="3.90.226.10">
    <property type="entry name" value="2-enoyl-CoA Hydratase, Chain A, domain 1"/>
    <property type="match status" value="1"/>
</dbReference>
<feature type="compositionally biased region" description="Low complexity" evidence="1">
    <location>
        <begin position="997"/>
        <end position="1012"/>
    </location>
</feature>
<proteinExistence type="predicted"/>
<feature type="compositionally biased region" description="Polar residues" evidence="1">
    <location>
        <begin position="845"/>
        <end position="868"/>
    </location>
</feature>
<dbReference type="STRING" id="4999.A0A1Y1UKQ7"/>
<dbReference type="SUPFAM" id="SSF53328">
    <property type="entry name" value="Formyltransferase"/>
    <property type="match status" value="1"/>
</dbReference>
<dbReference type="InterPro" id="IPR036477">
    <property type="entry name" value="Formyl_transf_N_sf"/>
</dbReference>
<sequence length="1055" mass="115271">MSTDEGPSTGTMHELNAEASTSSTTRLSNLDAPLGPLSSLPASSTGLQEWKILLLCTAVNSFSQRVITYFDFLGLKNVSVQIASNDEAMISACEEWDPDMVVCPFLTRVIPERVFGRWTTLVVHPGPPGDAGPSSLDWVLLGDNGSDADSTSALNTLLNTSSTSWSGERRSHWGTIVFQANEHLDGGAIWAWEQYELPTLGTLTKAQLYQTLHSQGAISALITAMIRVYETTSTLPKDQRVSARPREEWQKLSVTSQLTFQGGSTHERPLIQSKLRKPDFAIHTATDVQRIIYASDSQPGAQLAPLTGDSKTSLFAYGAHLHLDAATVPKELYTCLGYESMDQVPDGRILAHRHGAIFVKTRSTDPEDAAGVWITHGRVPKKAGTPLEPKVPMVQAIESSGHASALQGVQEWSQETFDHVPGTWQEVYVKSIHQGDRLAQCVYWNFYNGAFSTRQCQLLLKACQWAVEPERGNVKALALMGGSYFSNGIALNTIEASAHPGQETWANISAIDDIVEFLVSDTSADRSPFMRHVEPLCERGIVTVACVRSNAAAGGVALAAGCDVVMAGRGVVLNPAYRAMGLHGSEFHSYSYLTRCGESRSAAMLRDMMPQSSTQSRETGLVDIEIGSCTSTSSEIESLCIEQIKTLLQSSSTQPLQCAPWSTFTSDSTPPSIAPSVHISLTDWMCKVKRDKYRHRSFPPLVHFRTEELSQMLLDSFHSIRSKRYHERRYKFIRKVKSDATPSRYIRHRQVEQDEEEREEFDDAPGWTRGEEWSWADLPIPASLATSEKTRVPLYSADDNAPRKASIVVSHVESDTCTAVESSPNLEAEAGTPDKSLLRPIEPMSTPSTENVSFTALSSPGSMNQSLPSDEDDTVRTPSPRQSTFFKKQGRRISSSSQFASMVNTPLSTPAVTPDGPLSGSKSKASGRFKSFSKRLSGAFTLKPPPPSRPSILPPAQTFKTQAVQNGPKLQNVTAATRASMTVVRSPKPTIPGHRATLSTSLPPSSTTTKSTYQSPKIKGAEQCDFPCLYEPTEVKKTTNHAVNEPIIEEVAGQA</sequence>
<name>A0A1Y1UKQ7_9TREE</name>
<feature type="region of interest" description="Disordered" evidence="1">
    <location>
        <begin position="979"/>
        <end position="1016"/>
    </location>
</feature>
<dbReference type="InParanoid" id="A0A1Y1UKQ7"/>
<dbReference type="PANTHER" id="PTHR43388:SF1">
    <property type="entry name" value="HYDROGENASE MATURATION FACTOR HOXX"/>
    <property type="match status" value="1"/>
</dbReference>
<dbReference type="Gene3D" id="3.40.50.12230">
    <property type="match status" value="1"/>
</dbReference>
<dbReference type="AlphaFoldDB" id="A0A1Y1UKQ7"/>
<evidence type="ECO:0008006" key="4">
    <source>
        <dbReference type="Google" id="ProtNLM"/>
    </source>
</evidence>
<feature type="compositionally biased region" description="Polar residues" evidence="1">
    <location>
        <begin position="876"/>
        <end position="911"/>
    </location>
</feature>
<accession>A0A1Y1UKQ7</accession>
<feature type="region of interest" description="Disordered" evidence="1">
    <location>
        <begin position="815"/>
        <end position="929"/>
    </location>
</feature>
<dbReference type="OrthoDB" id="5126881at2759"/>
<keyword evidence="3" id="KW-1185">Reference proteome</keyword>
<feature type="compositionally biased region" description="Polar residues" evidence="1">
    <location>
        <begin position="1"/>
        <end position="11"/>
    </location>
</feature>
<feature type="region of interest" description="Disordered" evidence="1">
    <location>
        <begin position="1"/>
        <end position="23"/>
    </location>
</feature>
<evidence type="ECO:0000313" key="3">
    <source>
        <dbReference type="Proteomes" id="UP000193218"/>
    </source>
</evidence>
<dbReference type="PANTHER" id="PTHR43388">
    <property type="entry name" value="HYDROGENASE MATURATION FACTOR HOXX"/>
    <property type="match status" value="1"/>
</dbReference>
<protein>
    <recommendedName>
        <fullName evidence="4">Formyl transferase C-terminal domain-containing protein</fullName>
    </recommendedName>
</protein>
<dbReference type="RefSeq" id="XP_021872043.1">
    <property type="nucleotide sequence ID" value="XM_022018172.1"/>
</dbReference>
<evidence type="ECO:0000313" key="2">
    <source>
        <dbReference type="EMBL" id="ORX38056.1"/>
    </source>
</evidence>
<organism evidence="2 3">
    <name type="scientific">Kockovaella imperatae</name>
    <dbReference type="NCBI Taxonomy" id="4999"/>
    <lineage>
        <taxon>Eukaryota</taxon>
        <taxon>Fungi</taxon>
        <taxon>Dikarya</taxon>
        <taxon>Basidiomycota</taxon>
        <taxon>Agaricomycotina</taxon>
        <taxon>Tremellomycetes</taxon>
        <taxon>Tremellales</taxon>
        <taxon>Cuniculitremaceae</taxon>
        <taxon>Kockovaella</taxon>
    </lineage>
</organism>
<dbReference type="EMBL" id="NBSH01000005">
    <property type="protein sequence ID" value="ORX38056.1"/>
    <property type="molecule type" value="Genomic_DNA"/>
</dbReference>
<dbReference type="GeneID" id="33559981"/>
<comment type="caution">
    <text evidence="2">The sequence shown here is derived from an EMBL/GenBank/DDBJ whole genome shotgun (WGS) entry which is preliminary data.</text>
</comment>
<dbReference type="InterPro" id="IPR029045">
    <property type="entry name" value="ClpP/crotonase-like_dom_sf"/>
</dbReference>
<feature type="compositionally biased region" description="Polar residues" evidence="1">
    <location>
        <begin position="815"/>
        <end position="825"/>
    </location>
</feature>